<organism evidence="1 2">
    <name type="scientific">Corynespora cassiicola Philippines</name>
    <dbReference type="NCBI Taxonomy" id="1448308"/>
    <lineage>
        <taxon>Eukaryota</taxon>
        <taxon>Fungi</taxon>
        <taxon>Dikarya</taxon>
        <taxon>Ascomycota</taxon>
        <taxon>Pezizomycotina</taxon>
        <taxon>Dothideomycetes</taxon>
        <taxon>Pleosporomycetidae</taxon>
        <taxon>Pleosporales</taxon>
        <taxon>Corynesporascaceae</taxon>
        <taxon>Corynespora</taxon>
    </lineage>
</organism>
<dbReference type="InterPro" id="IPR051593">
    <property type="entry name" value="Ergosterol_Biosynth_ERG27"/>
</dbReference>
<dbReference type="GO" id="GO:0005811">
    <property type="term" value="C:lipid droplet"/>
    <property type="evidence" value="ECO:0007669"/>
    <property type="project" value="TreeGrafter"/>
</dbReference>
<dbReference type="PANTHER" id="PTHR43647:SF4">
    <property type="entry name" value="KETOREDUCTASE (KR) DOMAIN-CONTAINING PROTEIN"/>
    <property type="match status" value="1"/>
</dbReference>
<dbReference type="STRING" id="1448308.A0A2T2NHJ8"/>
<dbReference type="GO" id="GO:0000253">
    <property type="term" value="F:3-beta-hydroxysteroid 3-dehydrogenase (NADP+) activity"/>
    <property type="evidence" value="ECO:0007669"/>
    <property type="project" value="TreeGrafter"/>
</dbReference>
<dbReference type="AlphaFoldDB" id="A0A2T2NHJ8"/>
<evidence type="ECO:0000313" key="2">
    <source>
        <dbReference type="Proteomes" id="UP000240883"/>
    </source>
</evidence>
<dbReference type="OrthoDB" id="191139at2759"/>
<sequence length="254" mass="27919">MVVGTVVIIGANGSLGLPAISYLLSTYTPSSAIPTVRDDSEHDPKMKKLQEIVAGFADSTNISIRNLDLASLNAVRTFADMVGAEIVEKKIPPTHRSNLERDELDLEWRSQIHIAHFSLALRLLVSFDPKEDHIDLDLLVHPPLDKQDEIVDRGLQRCGVSKVASITTIYELTRGLEKATLAVDPGGLLDSLANTPPDVSWKLCLPIYNFSFLQPVLKFIRPVFRRSADCAKDVVYFAIDQRNAGLRGCGAISS</sequence>
<dbReference type="GO" id="GO:0005741">
    <property type="term" value="C:mitochondrial outer membrane"/>
    <property type="evidence" value="ECO:0007669"/>
    <property type="project" value="TreeGrafter"/>
</dbReference>
<evidence type="ECO:0008006" key="3">
    <source>
        <dbReference type="Google" id="ProtNLM"/>
    </source>
</evidence>
<dbReference type="EMBL" id="KZ678137">
    <property type="protein sequence ID" value="PSN64860.1"/>
    <property type="molecule type" value="Genomic_DNA"/>
</dbReference>
<protein>
    <recommendedName>
        <fullName evidence="3">NAD(P)-binding protein</fullName>
    </recommendedName>
</protein>
<evidence type="ECO:0000313" key="1">
    <source>
        <dbReference type="EMBL" id="PSN64860.1"/>
    </source>
</evidence>
<dbReference type="PANTHER" id="PTHR43647">
    <property type="entry name" value="DEHYDROGENASE"/>
    <property type="match status" value="1"/>
</dbReference>
<keyword evidence="2" id="KW-1185">Reference proteome</keyword>
<dbReference type="Proteomes" id="UP000240883">
    <property type="component" value="Unassembled WGS sequence"/>
</dbReference>
<gene>
    <name evidence="1" type="ORF">BS50DRAFT_611123</name>
</gene>
<accession>A0A2T2NHJ8</accession>
<name>A0A2T2NHJ8_CORCC</name>
<proteinExistence type="predicted"/>
<dbReference type="GO" id="GO:0005789">
    <property type="term" value="C:endoplasmic reticulum membrane"/>
    <property type="evidence" value="ECO:0007669"/>
    <property type="project" value="TreeGrafter"/>
</dbReference>
<reference evidence="1 2" key="1">
    <citation type="journal article" date="2018" name="Front. Microbiol.">
        <title>Genome-Wide Analysis of Corynespora cassiicola Leaf Fall Disease Putative Effectors.</title>
        <authorList>
            <person name="Lopez D."/>
            <person name="Ribeiro S."/>
            <person name="Label P."/>
            <person name="Fumanal B."/>
            <person name="Venisse J.S."/>
            <person name="Kohler A."/>
            <person name="de Oliveira R.R."/>
            <person name="Labutti K."/>
            <person name="Lipzen A."/>
            <person name="Lail K."/>
            <person name="Bauer D."/>
            <person name="Ohm R.A."/>
            <person name="Barry K.W."/>
            <person name="Spatafora J."/>
            <person name="Grigoriev I.V."/>
            <person name="Martin F.M."/>
            <person name="Pujade-Renaud V."/>
        </authorList>
    </citation>
    <scope>NUCLEOTIDE SEQUENCE [LARGE SCALE GENOMIC DNA]</scope>
    <source>
        <strain evidence="1 2">Philippines</strain>
    </source>
</reference>